<accession>A0A2I3S970</accession>
<organism evidence="2 3">
    <name type="scientific">Pan troglodytes</name>
    <name type="common">Chimpanzee</name>
    <dbReference type="NCBI Taxonomy" id="9598"/>
    <lineage>
        <taxon>Eukaryota</taxon>
        <taxon>Metazoa</taxon>
        <taxon>Chordata</taxon>
        <taxon>Craniata</taxon>
        <taxon>Vertebrata</taxon>
        <taxon>Euteleostomi</taxon>
        <taxon>Mammalia</taxon>
        <taxon>Eutheria</taxon>
        <taxon>Euarchontoglires</taxon>
        <taxon>Primates</taxon>
        <taxon>Haplorrhini</taxon>
        <taxon>Catarrhini</taxon>
        <taxon>Hominidae</taxon>
        <taxon>Pan</taxon>
    </lineage>
</organism>
<evidence type="ECO:0000313" key="2">
    <source>
        <dbReference type="Ensembl" id="ENSPTRP00000073371.1"/>
    </source>
</evidence>
<dbReference type="InParanoid" id="A0A2I3S970"/>
<reference evidence="2" key="3">
    <citation type="submission" date="2025-09" db="UniProtKB">
        <authorList>
            <consortium name="Ensembl"/>
        </authorList>
    </citation>
    <scope>IDENTIFICATION</scope>
</reference>
<reference evidence="2 3" key="1">
    <citation type="journal article" date="2005" name="Nature">
        <title>Initial sequence of the chimpanzee genome and comparison with the human genome.</title>
        <authorList>
            <consortium name="Chimpanzee sequencing and analysis consortium"/>
        </authorList>
    </citation>
    <scope>NUCLEOTIDE SEQUENCE [LARGE SCALE GENOMIC DNA]</scope>
</reference>
<proteinExistence type="predicted"/>
<dbReference type="Proteomes" id="UP000002277">
    <property type="component" value="Chromosome 3"/>
</dbReference>
<keyword evidence="1" id="KW-0727">SH2 domain</keyword>
<dbReference type="PANTHER" id="PTHR10155:SF15">
    <property type="entry name" value="SUPPRESSOR OF CYTOKINE SIGNALING 5"/>
    <property type="match status" value="1"/>
</dbReference>
<evidence type="ECO:0000313" key="3">
    <source>
        <dbReference type="Proteomes" id="UP000002277"/>
    </source>
</evidence>
<reference evidence="2" key="2">
    <citation type="submission" date="2025-08" db="UniProtKB">
        <authorList>
            <consortium name="Ensembl"/>
        </authorList>
    </citation>
    <scope>IDENTIFICATION</scope>
</reference>
<dbReference type="GeneTree" id="ENSGT00940000159000"/>
<dbReference type="PANTHER" id="PTHR10155">
    <property type="entry name" value="PHOSPHATIDYLINOSITOL 3-KINASE REGULATORY SUBUNIT"/>
    <property type="match status" value="1"/>
</dbReference>
<evidence type="ECO:0000256" key="1">
    <source>
        <dbReference type="ARBA" id="ARBA00022999"/>
    </source>
</evidence>
<dbReference type="SUPFAM" id="SSF55550">
    <property type="entry name" value="SH2 domain"/>
    <property type="match status" value="1"/>
</dbReference>
<name>A0A2I3S970_PANTR</name>
<dbReference type="OMA" id="HAPWGSS"/>
<dbReference type="Ensembl" id="ENSPTRT00000090074.1">
    <property type="protein sequence ID" value="ENSPTRP00000073371.1"/>
    <property type="gene ID" value="ENSPTRG00000051236.1"/>
</dbReference>
<dbReference type="AlphaFoldDB" id="A0A2I3S970"/>
<keyword evidence="3" id="KW-1185">Reference proteome</keyword>
<dbReference type="Gene3D" id="3.30.505.10">
    <property type="entry name" value="SH2 domain"/>
    <property type="match status" value="1"/>
</dbReference>
<dbReference type="EMBL" id="AACZ04000288">
    <property type="status" value="NOT_ANNOTATED_CDS"/>
    <property type="molecule type" value="Genomic_DNA"/>
</dbReference>
<dbReference type="InterPro" id="IPR036860">
    <property type="entry name" value="SH2_dom_sf"/>
</dbReference>
<protein>
    <submittedName>
        <fullName evidence="2">Uncharacterized protein</fullName>
    </submittedName>
</protein>
<sequence length="431" mass="48099">MDKVGKMWNNFKYRCQNLFGHEGGSCGENVNMNSDKCLSVKEKNISIGDSTPQHQSRPLREDVALQLGLSPSNNSSKRNQNCATEIPQIVEISIKKDNDSCVTPGTRVARRDSYSRHAPWGSSLDTDQTFGRTRSGLQRIERRSGVSSVHDMDSVSSRTVGSRSLRKTLTYSKQSKPLSSNKRKIHLSELMLEKCPFPAGSDLAQKWHLIKQHTAPVSPHSTFFDTLDPSLVSTEDEEDRLRETRRLSIEEGVDPPPSAQVHTFEATAQVNPLYKLGPKLAPGMTEISGDGPQVNCDSEEDTTTLCLQSRSHTHVSLVPDLLQITGNPCYWGVVDRYEAEALPEGKPEGTFLLRDSAQEDYRKLCESLHARVEHDDNFSFDAIPISLVHVFFEPLLAIFTNRIFLLACATYDGIDGLPLTLNLQDFLQVII</sequence>